<accession>A0A6I4VXN7</accession>
<name>A0A6I4VXN7_9BACL</name>
<sequence>MVIFTGYCFTEDGEREHQVDLEVESEVFQYANIHRLTYPRVVIIDRLSEIVVLEIRDGKIFFPEEWQGRKPWKISDENK</sequence>
<dbReference type="EMBL" id="WUUL01000014">
    <property type="protein sequence ID" value="MXQ55471.1"/>
    <property type="molecule type" value="Genomic_DNA"/>
</dbReference>
<comment type="caution">
    <text evidence="1">The sequence shown here is derived from an EMBL/GenBank/DDBJ whole genome shotgun (WGS) entry which is preliminary data.</text>
</comment>
<dbReference type="AlphaFoldDB" id="A0A6I4VXN7"/>
<organism evidence="1 2">
    <name type="scientific">Shimazuella alba</name>
    <dbReference type="NCBI Taxonomy" id="2690964"/>
    <lineage>
        <taxon>Bacteria</taxon>
        <taxon>Bacillati</taxon>
        <taxon>Bacillota</taxon>
        <taxon>Bacilli</taxon>
        <taxon>Bacillales</taxon>
        <taxon>Thermoactinomycetaceae</taxon>
        <taxon>Shimazuella</taxon>
    </lineage>
</organism>
<gene>
    <name evidence="1" type="ORF">GSM42_17455</name>
</gene>
<evidence type="ECO:0000313" key="2">
    <source>
        <dbReference type="Proteomes" id="UP000430692"/>
    </source>
</evidence>
<dbReference type="Proteomes" id="UP000430692">
    <property type="component" value="Unassembled WGS sequence"/>
</dbReference>
<evidence type="ECO:0000313" key="1">
    <source>
        <dbReference type="EMBL" id="MXQ55471.1"/>
    </source>
</evidence>
<proteinExistence type="predicted"/>
<dbReference type="RefSeq" id="WP_160802820.1">
    <property type="nucleotide sequence ID" value="NZ_WUUL01000014.1"/>
</dbReference>
<keyword evidence="2" id="KW-1185">Reference proteome</keyword>
<protein>
    <submittedName>
        <fullName evidence="1">Uncharacterized protein</fullName>
    </submittedName>
</protein>
<reference evidence="1 2" key="1">
    <citation type="submission" date="2019-12" db="EMBL/GenBank/DDBJ databases">
        <title>Whole-genome analyses of novel actinobacteria.</title>
        <authorList>
            <person name="Sahin N."/>
            <person name="Saygin H."/>
        </authorList>
    </citation>
    <scope>NUCLEOTIDE SEQUENCE [LARGE SCALE GENOMIC DNA]</scope>
    <source>
        <strain evidence="1 2">KC615</strain>
    </source>
</reference>